<gene>
    <name evidence="1" type="ORF">METZ01_LOCUS230497</name>
</gene>
<feature type="non-terminal residue" evidence="1">
    <location>
        <position position="31"/>
    </location>
</feature>
<dbReference type="AlphaFoldDB" id="A0A382GSU1"/>
<accession>A0A382GSU1</accession>
<reference evidence="1" key="1">
    <citation type="submission" date="2018-05" db="EMBL/GenBank/DDBJ databases">
        <authorList>
            <person name="Lanie J.A."/>
            <person name="Ng W.-L."/>
            <person name="Kazmierczak K.M."/>
            <person name="Andrzejewski T.M."/>
            <person name="Davidsen T.M."/>
            <person name="Wayne K.J."/>
            <person name="Tettelin H."/>
            <person name="Glass J.I."/>
            <person name="Rusch D."/>
            <person name="Podicherti R."/>
            <person name="Tsui H.-C.T."/>
            <person name="Winkler M.E."/>
        </authorList>
    </citation>
    <scope>NUCLEOTIDE SEQUENCE</scope>
</reference>
<evidence type="ECO:0000313" key="1">
    <source>
        <dbReference type="EMBL" id="SVB77643.1"/>
    </source>
</evidence>
<name>A0A382GSU1_9ZZZZ</name>
<organism evidence="1">
    <name type="scientific">marine metagenome</name>
    <dbReference type="NCBI Taxonomy" id="408172"/>
    <lineage>
        <taxon>unclassified sequences</taxon>
        <taxon>metagenomes</taxon>
        <taxon>ecological metagenomes</taxon>
    </lineage>
</organism>
<protein>
    <submittedName>
        <fullName evidence="1">Uncharacterized protein</fullName>
    </submittedName>
</protein>
<dbReference type="EMBL" id="UINC01056974">
    <property type="protein sequence ID" value="SVB77643.1"/>
    <property type="molecule type" value="Genomic_DNA"/>
</dbReference>
<sequence>MRSHGIRKISFAPTGSVYGEATVIPTPEDAP</sequence>
<proteinExistence type="predicted"/>